<dbReference type="Gene3D" id="3.90.550.50">
    <property type="match status" value="1"/>
</dbReference>
<feature type="non-terminal residue" evidence="11">
    <location>
        <position position="1"/>
    </location>
</feature>
<keyword evidence="5" id="KW-0812">Transmembrane</keyword>
<dbReference type="GO" id="GO:0006493">
    <property type="term" value="P:protein O-linked glycosylation"/>
    <property type="evidence" value="ECO:0007669"/>
    <property type="project" value="TreeGrafter"/>
</dbReference>
<comment type="similarity">
    <text evidence="2 10">Belongs to the glycosyltransferase 31 family.</text>
</comment>
<comment type="subcellular location">
    <subcellularLocation>
        <location evidence="1 10">Golgi apparatus membrane</location>
        <topology evidence="1 10">Single-pass type II membrane protein</topology>
    </subcellularLocation>
</comment>
<dbReference type="PANTHER" id="PTHR11214:SF91">
    <property type="entry name" value="UDP-GLCNAC:BETAGAL BETA-1,3-N-ACETYLGLUCOSAMINYLTRANSFERASE 9"/>
    <property type="match status" value="1"/>
</dbReference>
<evidence type="ECO:0000256" key="2">
    <source>
        <dbReference type="ARBA" id="ARBA00008661"/>
    </source>
</evidence>
<dbReference type="GO" id="GO:0008194">
    <property type="term" value="F:UDP-glycosyltransferase activity"/>
    <property type="evidence" value="ECO:0007669"/>
    <property type="project" value="TreeGrafter"/>
</dbReference>
<dbReference type="HOGENOM" id="CLU_036849_6_1_1"/>
<dbReference type="GO" id="GO:0030311">
    <property type="term" value="P:poly-N-acetyllactosamine biosynthetic process"/>
    <property type="evidence" value="ECO:0007669"/>
    <property type="project" value="TreeGrafter"/>
</dbReference>
<keyword evidence="8 10" id="KW-0333">Golgi apparatus</keyword>
<dbReference type="OrthoDB" id="2139606at2759"/>
<evidence type="ECO:0000313" key="11">
    <source>
        <dbReference type="EMBL" id="CAF94933.1"/>
    </source>
</evidence>
<reference evidence="11" key="2">
    <citation type="submission" date="2004-02" db="EMBL/GenBank/DDBJ databases">
        <authorList>
            <consortium name="Genoscope"/>
            <consortium name="Whitehead Institute Centre for Genome Research"/>
        </authorList>
    </citation>
    <scope>NUCLEOTIDE SEQUENCE</scope>
</reference>
<dbReference type="EC" id="2.4.1.-" evidence="10"/>
<dbReference type="EMBL" id="CAAE01013547">
    <property type="protein sequence ID" value="CAF94933.1"/>
    <property type="molecule type" value="Genomic_DNA"/>
</dbReference>
<keyword evidence="4" id="KW-0808">Transferase</keyword>
<keyword evidence="9" id="KW-0472">Membrane</keyword>
<organism evidence="11">
    <name type="scientific">Tetraodon nigroviridis</name>
    <name type="common">Spotted green pufferfish</name>
    <name type="synonym">Chelonodon nigroviridis</name>
    <dbReference type="NCBI Taxonomy" id="99883"/>
    <lineage>
        <taxon>Eukaryota</taxon>
        <taxon>Metazoa</taxon>
        <taxon>Chordata</taxon>
        <taxon>Craniata</taxon>
        <taxon>Vertebrata</taxon>
        <taxon>Euteleostomi</taxon>
        <taxon>Actinopterygii</taxon>
        <taxon>Neopterygii</taxon>
        <taxon>Teleostei</taxon>
        <taxon>Neoteleostei</taxon>
        <taxon>Acanthomorphata</taxon>
        <taxon>Eupercaria</taxon>
        <taxon>Tetraodontiformes</taxon>
        <taxon>Tetradontoidea</taxon>
        <taxon>Tetraodontidae</taxon>
        <taxon>Tetraodon</taxon>
    </lineage>
</organism>
<dbReference type="InterPro" id="IPR002659">
    <property type="entry name" value="Glyco_trans_31"/>
</dbReference>
<dbReference type="GO" id="GO:0000139">
    <property type="term" value="C:Golgi membrane"/>
    <property type="evidence" value="ECO:0007669"/>
    <property type="project" value="UniProtKB-SubCell"/>
</dbReference>
<evidence type="ECO:0000256" key="6">
    <source>
        <dbReference type="ARBA" id="ARBA00022968"/>
    </source>
</evidence>
<dbReference type="GO" id="GO:0016758">
    <property type="term" value="F:hexosyltransferase activity"/>
    <property type="evidence" value="ECO:0007669"/>
    <property type="project" value="InterPro"/>
</dbReference>
<reference evidence="11" key="1">
    <citation type="journal article" date="2004" name="Nature">
        <title>Genome duplication in the teleost fish Tetraodon nigroviridis reveals the early vertebrate proto-karyotype.</title>
        <authorList>
            <person name="Jaillon O."/>
            <person name="Aury J.-M."/>
            <person name="Brunet F."/>
            <person name="Petit J.-L."/>
            <person name="Stange-Thomann N."/>
            <person name="Mauceli E."/>
            <person name="Bouneau L."/>
            <person name="Fischer C."/>
            <person name="Ozouf-Costaz C."/>
            <person name="Bernot A."/>
            <person name="Nicaud S."/>
            <person name="Jaffe D."/>
            <person name="Fisher S."/>
            <person name="Lutfalla G."/>
            <person name="Dossat C."/>
            <person name="Segurens B."/>
            <person name="Dasilva C."/>
            <person name="Salanoubat M."/>
            <person name="Levy M."/>
            <person name="Boudet N."/>
            <person name="Castellano S."/>
            <person name="Anthouard V."/>
            <person name="Jubin C."/>
            <person name="Castelli V."/>
            <person name="Katinka M."/>
            <person name="Vacherie B."/>
            <person name="Biemont C."/>
            <person name="Skalli Z."/>
            <person name="Cattolico L."/>
            <person name="Poulain J."/>
            <person name="De Berardinis V."/>
            <person name="Cruaud C."/>
            <person name="Duprat S."/>
            <person name="Brottier P."/>
            <person name="Coutanceau J.-P."/>
            <person name="Gouzy J."/>
            <person name="Parra G."/>
            <person name="Lardier G."/>
            <person name="Chapple C."/>
            <person name="McKernan K.J."/>
            <person name="McEwan P."/>
            <person name="Bosak S."/>
            <person name="Kellis M."/>
            <person name="Volff J.-N."/>
            <person name="Guigo R."/>
            <person name="Zody M.C."/>
            <person name="Mesirov J."/>
            <person name="Lindblad-Toh K."/>
            <person name="Birren B."/>
            <person name="Nusbaum C."/>
            <person name="Kahn D."/>
            <person name="Robinson-Rechavi M."/>
            <person name="Laudet V."/>
            <person name="Schachter V."/>
            <person name="Quetier F."/>
            <person name="Saurin W."/>
            <person name="Scarpelli C."/>
            <person name="Wincker P."/>
            <person name="Lander E.S."/>
            <person name="Weissenbach J."/>
            <person name="Roest Crollius H."/>
        </authorList>
    </citation>
    <scope>NUCLEOTIDE SEQUENCE [LARGE SCALE GENOMIC DNA]</scope>
</reference>
<evidence type="ECO:0000256" key="4">
    <source>
        <dbReference type="ARBA" id="ARBA00022679"/>
    </source>
</evidence>
<dbReference type="PANTHER" id="PTHR11214">
    <property type="entry name" value="BETA-1,3-N-ACETYLGLUCOSAMINYLTRANSFERASE"/>
    <property type="match status" value="1"/>
</dbReference>
<proteinExistence type="inferred from homology"/>
<gene>
    <name evidence="11" type="ORF">GSTENG00011370001</name>
</gene>
<sequence length="199" mass="22604">MPTFDFKAYVRDKDKRDFRLILDQPDKCGPNGSAAPHLLIAVKSVAADFDKRQVVRGTWGREGVFGDALSIRTIFLLGVPKNRTGLPQWDRLLSSESRTFGDILLWDFDDTFFNLTLKETHFLKWVNRSCPGVSFIFKGDADVYVNVENILEMLRGQRSDADLFVGDIIVRAKPIRRRSSKYYVPESVYGAALYPAYAG</sequence>
<comment type="caution">
    <text evidence="11">The sequence shown here is derived from an EMBL/GenBank/DDBJ whole genome shotgun (WGS) entry which is preliminary data.</text>
</comment>
<evidence type="ECO:0000256" key="1">
    <source>
        <dbReference type="ARBA" id="ARBA00004323"/>
    </source>
</evidence>
<dbReference type="AlphaFoldDB" id="Q4SWP9"/>
<accession>Q4SWP9</accession>
<evidence type="ECO:0000256" key="5">
    <source>
        <dbReference type="ARBA" id="ARBA00022692"/>
    </source>
</evidence>
<evidence type="ECO:0000256" key="9">
    <source>
        <dbReference type="ARBA" id="ARBA00023136"/>
    </source>
</evidence>
<dbReference type="Pfam" id="PF01762">
    <property type="entry name" value="Galactosyl_T"/>
    <property type="match status" value="1"/>
</dbReference>
<name>Q4SWP9_TETNG</name>
<protein>
    <recommendedName>
        <fullName evidence="10">Hexosyltransferase</fullName>
        <ecNumber evidence="10">2.4.1.-</ecNumber>
    </recommendedName>
</protein>
<keyword evidence="7" id="KW-1133">Transmembrane helix</keyword>
<evidence type="ECO:0000256" key="8">
    <source>
        <dbReference type="ARBA" id="ARBA00023034"/>
    </source>
</evidence>
<dbReference type="KEGG" id="tng:GSTEN00011370G001"/>
<evidence type="ECO:0000256" key="10">
    <source>
        <dbReference type="RuleBase" id="RU363063"/>
    </source>
</evidence>
<evidence type="ECO:0000256" key="7">
    <source>
        <dbReference type="ARBA" id="ARBA00022989"/>
    </source>
</evidence>
<evidence type="ECO:0000256" key="3">
    <source>
        <dbReference type="ARBA" id="ARBA00022676"/>
    </source>
</evidence>
<keyword evidence="6" id="KW-0735">Signal-anchor</keyword>
<keyword evidence="3 10" id="KW-0328">Glycosyltransferase</keyword>